<evidence type="ECO:0000256" key="1">
    <source>
        <dbReference type="SAM" id="MobiDB-lite"/>
    </source>
</evidence>
<reference evidence="2" key="1">
    <citation type="submission" date="2023-06" db="EMBL/GenBank/DDBJ databases">
        <title>Genome-scale phylogeny and comparative genomics of the fungal order Sordariales.</title>
        <authorList>
            <consortium name="Lawrence Berkeley National Laboratory"/>
            <person name="Hensen N."/>
            <person name="Bonometti L."/>
            <person name="Westerberg I."/>
            <person name="Brannstrom I.O."/>
            <person name="Guillou S."/>
            <person name="Cros-Aarteil S."/>
            <person name="Calhoun S."/>
            <person name="Haridas S."/>
            <person name="Kuo A."/>
            <person name="Mondo S."/>
            <person name="Pangilinan J."/>
            <person name="Riley R."/>
            <person name="Labutti K."/>
            <person name="Andreopoulos B."/>
            <person name="Lipzen A."/>
            <person name="Chen C."/>
            <person name="Yanf M."/>
            <person name="Daum C."/>
            <person name="Ng V."/>
            <person name="Clum A."/>
            <person name="Steindorff A."/>
            <person name="Ohm R."/>
            <person name="Martin F."/>
            <person name="Silar P."/>
            <person name="Natvig D."/>
            <person name="Lalanne C."/>
            <person name="Gautier V."/>
            <person name="Ament-Velasquez S.L."/>
            <person name="Kruys A."/>
            <person name="Hutchinson M.I."/>
            <person name="Powell A.J."/>
            <person name="Barry K."/>
            <person name="Miller A.N."/>
            <person name="Grigoriev I.V."/>
            <person name="Debuchy R."/>
            <person name="Gladieux P."/>
            <person name="Thoren M.H."/>
            <person name="Johannesson H."/>
        </authorList>
    </citation>
    <scope>NUCLEOTIDE SEQUENCE</scope>
    <source>
        <strain evidence="2">CBS 606.72</strain>
    </source>
</reference>
<accession>A0AA39WAE7</accession>
<dbReference type="Proteomes" id="UP001175000">
    <property type="component" value="Unassembled WGS sequence"/>
</dbReference>
<sequence length="183" mass="20225">MATTDELKHERQVRAQYNNIRHAKRVLEIKSENDPTFKSTIVPYRDRWIIKSSQELTEKDIESINKPREDAIGGHLATPASSSARARRRSAERSRVSSTTTSNDSEGQRQGGAGPGNEEDPAASGPQKRSSWRTAIAKATGLKPKTAFQRLGVVRWGALDIHNGKLASANQQPALRMGGELRR</sequence>
<evidence type="ECO:0000313" key="3">
    <source>
        <dbReference type="Proteomes" id="UP001175000"/>
    </source>
</evidence>
<comment type="caution">
    <text evidence="2">The sequence shown here is derived from an EMBL/GenBank/DDBJ whole genome shotgun (WGS) entry which is preliminary data.</text>
</comment>
<organism evidence="2 3">
    <name type="scientific">Immersiella caudata</name>
    <dbReference type="NCBI Taxonomy" id="314043"/>
    <lineage>
        <taxon>Eukaryota</taxon>
        <taxon>Fungi</taxon>
        <taxon>Dikarya</taxon>
        <taxon>Ascomycota</taxon>
        <taxon>Pezizomycotina</taxon>
        <taxon>Sordariomycetes</taxon>
        <taxon>Sordariomycetidae</taxon>
        <taxon>Sordariales</taxon>
        <taxon>Lasiosphaeriaceae</taxon>
        <taxon>Immersiella</taxon>
    </lineage>
</organism>
<feature type="region of interest" description="Disordered" evidence="1">
    <location>
        <begin position="64"/>
        <end position="132"/>
    </location>
</feature>
<protein>
    <submittedName>
        <fullName evidence="2">Uncharacterized protein</fullName>
    </submittedName>
</protein>
<name>A0AA39WAE7_9PEZI</name>
<dbReference type="EMBL" id="JAULSU010000007">
    <property type="protein sequence ID" value="KAK0611742.1"/>
    <property type="molecule type" value="Genomic_DNA"/>
</dbReference>
<evidence type="ECO:0000313" key="2">
    <source>
        <dbReference type="EMBL" id="KAK0611742.1"/>
    </source>
</evidence>
<dbReference type="AlphaFoldDB" id="A0AA39WAE7"/>
<keyword evidence="3" id="KW-1185">Reference proteome</keyword>
<gene>
    <name evidence="2" type="ORF">B0T14DRAFT_500779</name>
</gene>
<proteinExistence type="predicted"/>